<dbReference type="Proteomes" id="UP001367508">
    <property type="component" value="Unassembled WGS sequence"/>
</dbReference>
<reference evidence="2 3" key="1">
    <citation type="submission" date="2024-01" db="EMBL/GenBank/DDBJ databases">
        <title>The genomes of 5 underutilized Papilionoideae crops provide insights into root nodulation and disease resistanc.</title>
        <authorList>
            <person name="Jiang F."/>
        </authorList>
    </citation>
    <scope>NUCLEOTIDE SEQUENCE [LARGE SCALE GENOMIC DNA]</scope>
    <source>
        <strain evidence="2">LVBAO_FW01</strain>
        <tissue evidence="2">Leaves</tissue>
    </source>
</reference>
<keyword evidence="1" id="KW-0472">Membrane</keyword>
<name>A0AAN9LVH2_CANGL</name>
<feature type="transmembrane region" description="Helical" evidence="1">
    <location>
        <begin position="73"/>
        <end position="95"/>
    </location>
</feature>
<evidence type="ECO:0000256" key="1">
    <source>
        <dbReference type="SAM" id="Phobius"/>
    </source>
</evidence>
<accession>A0AAN9LVH2</accession>
<proteinExistence type="predicted"/>
<evidence type="ECO:0000313" key="2">
    <source>
        <dbReference type="EMBL" id="KAK7340373.1"/>
    </source>
</evidence>
<keyword evidence="3" id="KW-1185">Reference proteome</keyword>
<gene>
    <name evidence="2" type="ORF">VNO77_21075</name>
</gene>
<dbReference type="EMBL" id="JAYMYQ010000004">
    <property type="protein sequence ID" value="KAK7340373.1"/>
    <property type="molecule type" value="Genomic_DNA"/>
</dbReference>
<organism evidence="2 3">
    <name type="scientific">Canavalia gladiata</name>
    <name type="common">Sword bean</name>
    <name type="synonym">Dolichos gladiatus</name>
    <dbReference type="NCBI Taxonomy" id="3824"/>
    <lineage>
        <taxon>Eukaryota</taxon>
        <taxon>Viridiplantae</taxon>
        <taxon>Streptophyta</taxon>
        <taxon>Embryophyta</taxon>
        <taxon>Tracheophyta</taxon>
        <taxon>Spermatophyta</taxon>
        <taxon>Magnoliopsida</taxon>
        <taxon>eudicotyledons</taxon>
        <taxon>Gunneridae</taxon>
        <taxon>Pentapetalae</taxon>
        <taxon>rosids</taxon>
        <taxon>fabids</taxon>
        <taxon>Fabales</taxon>
        <taxon>Fabaceae</taxon>
        <taxon>Papilionoideae</taxon>
        <taxon>50 kb inversion clade</taxon>
        <taxon>NPAAA clade</taxon>
        <taxon>indigoferoid/millettioid clade</taxon>
        <taxon>Phaseoleae</taxon>
        <taxon>Canavalia</taxon>
    </lineage>
</organism>
<evidence type="ECO:0000313" key="3">
    <source>
        <dbReference type="Proteomes" id="UP001367508"/>
    </source>
</evidence>
<keyword evidence="1" id="KW-0812">Transmembrane</keyword>
<protein>
    <submittedName>
        <fullName evidence="2">Uncharacterized protein</fullName>
    </submittedName>
</protein>
<comment type="caution">
    <text evidence="2">The sequence shown here is derived from an EMBL/GenBank/DDBJ whole genome shotgun (WGS) entry which is preliminary data.</text>
</comment>
<keyword evidence="1" id="KW-1133">Transmembrane helix</keyword>
<dbReference type="AlphaFoldDB" id="A0AAN9LVH2"/>
<sequence length="146" mass="16235">MTKNGKMKRALSKKLLCPSLSLFSVSQLHFSLRPKVTSSRAGFLGLCVLSGSDSFSTFILSVSRSLFKSHASFLFLLHIPFLPTHLSHSLFHFYFQLNSPSFHPNFRTSFLGASDTLSSSSGLPSKPQLSIHPVSLTNHLFFLFIL</sequence>